<keyword evidence="1" id="KW-0596">Phosphopantetheine</keyword>
<dbReference type="InterPro" id="IPR006162">
    <property type="entry name" value="Ppantetheine_attach_site"/>
</dbReference>
<protein>
    <submittedName>
        <fullName evidence="4">Acyl carrier protein</fullName>
    </submittedName>
</protein>
<accession>A0A422QKK6</accession>
<dbReference type="SUPFAM" id="SSF47336">
    <property type="entry name" value="ACP-like"/>
    <property type="match status" value="1"/>
</dbReference>
<organism evidence="4 5">
    <name type="scientific">Massilia aurea</name>
    <dbReference type="NCBI Taxonomy" id="373040"/>
    <lineage>
        <taxon>Bacteria</taxon>
        <taxon>Pseudomonadati</taxon>
        <taxon>Pseudomonadota</taxon>
        <taxon>Betaproteobacteria</taxon>
        <taxon>Burkholderiales</taxon>
        <taxon>Oxalobacteraceae</taxon>
        <taxon>Telluria group</taxon>
        <taxon>Massilia</taxon>
    </lineage>
</organism>
<comment type="caution">
    <text evidence="4">The sequence shown here is derived from an EMBL/GenBank/DDBJ whole genome shotgun (WGS) entry which is preliminary data.</text>
</comment>
<evidence type="ECO:0000313" key="4">
    <source>
        <dbReference type="EMBL" id="RNF30442.1"/>
    </source>
</evidence>
<dbReference type="NCBIfam" id="NF006617">
    <property type="entry name" value="PRK09184.1"/>
    <property type="match status" value="1"/>
</dbReference>
<dbReference type="EMBL" id="JSAB01000117">
    <property type="protein sequence ID" value="RNF30442.1"/>
    <property type="molecule type" value="Genomic_DNA"/>
</dbReference>
<dbReference type="AlphaFoldDB" id="A0A422QKK6"/>
<evidence type="ECO:0000259" key="3">
    <source>
        <dbReference type="PROSITE" id="PS50075"/>
    </source>
</evidence>
<dbReference type="Proteomes" id="UP000283254">
    <property type="component" value="Unassembled WGS sequence"/>
</dbReference>
<evidence type="ECO:0000256" key="1">
    <source>
        <dbReference type="ARBA" id="ARBA00022450"/>
    </source>
</evidence>
<evidence type="ECO:0000313" key="5">
    <source>
        <dbReference type="Proteomes" id="UP000283254"/>
    </source>
</evidence>
<feature type="domain" description="Carrier" evidence="3">
    <location>
        <begin position="1"/>
        <end position="82"/>
    </location>
</feature>
<dbReference type="InterPro" id="IPR036736">
    <property type="entry name" value="ACP-like_sf"/>
</dbReference>
<dbReference type="OrthoDB" id="9803943at2"/>
<evidence type="ECO:0000256" key="2">
    <source>
        <dbReference type="ARBA" id="ARBA00022553"/>
    </source>
</evidence>
<reference evidence="4" key="1">
    <citation type="submission" date="2014-10" db="EMBL/GenBank/DDBJ databases">
        <title>Massilia sp. genome.</title>
        <authorList>
            <person name="Xu B."/>
            <person name="Dai L."/>
            <person name="Huang Z."/>
        </authorList>
    </citation>
    <scope>NUCLEOTIDE SEQUENCE [LARGE SCALE GENOMIC DNA]</scope>
    <source>
        <strain evidence="4">CFS-1</strain>
    </source>
</reference>
<keyword evidence="5" id="KW-1185">Reference proteome</keyword>
<dbReference type="RefSeq" id="WP_123069889.1">
    <property type="nucleotide sequence ID" value="NZ_JSAB01000117.1"/>
</dbReference>
<name>A0A422QKK6_9BURK</name>
<sequence length="84" mass="9322">MLEQEVKALIIDVLQLEDIKPEDIDSEAPLFVEGLGLDSIDALEIGVALQKRYGITLAAESQETRRHFASVRALASMIEANRKK</sequence>
<proteinExistence type="predicted"/>
<dbReference type="PROSITE" id="PS00012">
    <property type="entry name" value="PHOSPHOPANTETHEINE"/>
    <property type="match status" value="1"/>
</dbReference>
<dbReference type="InterPro" id="IPR009081">
    <property type="entry name" value="PP-bd_ACP"/>
</dbReference>
<dbReference type="PROSITE" id="PS50075">
    <property type="entry name" value="CARRIER"/>
    <property type="match status" value="1"/>
</dbReference>
<gene>
    <name evidence="4" type="ORF">NM04_12690</name>
</gene>
<dbReference type="Pfam" id="PF00550">
    <property type="entry name" value="PP-binding"/>
    <property type="match status" value="1"/>
</dbReference>
<dbReference type="Gene3D" id="1.10.1200.10">
    <property type="entry name" value="ACP-like"/>
    <property type="match status" value="1"/>
</dbReference>
<keyword evidence="2" id="KW-0597">Phosphoprotein</keyword>